<dbReference type="SUPFAM" id="SSF141091">
    <property type="entry name" value="L21p-like"/>
    <property type="match status" value="1"/>
</dbReference>
<dbReference type="PANTHER" id="PTHR21349">
    <property type="entry name" value="50S RIBOSOMAL PROTEIN L21"/>
    <property type="match status" value="1"/>
</dbReference>
<keyword evidence="5 6" id="KW-0687">Ribonucleoprotein</keyword>
<dbReference type="Proteomes" id="UP000196475">
    <property type="component" value="Unassembled WGS sequence"/>
</dbReference>
<dbReference type="PANTHER" id="PTHR21349:SF0">
    <property type="entry name" value="LARGE RIBOSOMAL SUBUNIT PROTEIN BL21M"/>
    <property type="match status" value="1"/>
</dbReference>
<dbReference type="GO" id="GO:0005840">
    <property type="term" value="C:ribosome"/>
    <property type="evidence" value="ECO:0007669"/>
    <property type="project" value="UniProtKB-KW"/>
</dbReference>
<proteinExistence type="inferred from homology"/>
<dbReference type="PROSITE" id="PS01169">
    <property type="entry name" value="RIBOSOMAL_L21"/>
    <property type="match status" value="1"/>
</dbReference>
<name>A0A1Y3PM17_9BACI</name>
<dbReference type="GO" id="GO:0019843">
    <property type="term" value="F:rRNA binding"/>
    <property type="evidence" value="ECO:0007669"/>
    <property type="project" value="UniProtKB-UniRule"/>
</dbReference>
<protein>
    <recommendedName>
        <fullName evidence="6">Large ribosomal subunit protein bL21</fullName>
    </recommendedName>
</protein>
<evidence type="ECO:0000256" key="4">
    <source>
        <dbReference type="ARBA" id="ARBA00022980"/>
    </source>
</evidence>
<dbReference type="InterPro" id="IPR018258">
    <property type="entry name" value="Ribosomal_bL21_CS"/>
</dbReference>
<evidence type="ECO:0000256" key="3">
    <source>
        <dbReference type="ARBA" id="ARBA00022884"/>
    </source>
</evidence>
<comment type="caution">
    <text evidence="8">The sequence shown here is derived from an EMBL/GenBank/DDBJ whole genome shotgun (WGS) entry which is preliminary data.</text>
</comment>
<comment type="subunit">
    <text evidence="6">Part of the 50S ribosomal subunit. Contacts protein L20.</text>
</comment>
<dbReference type="InterPro" id="IPR028909">
    <property type="entry name" value="bL21-like"/>
</dbReference>
<dbReference type="EMBL" id="LZRT01000079">
    <property type="protein sequence ID" value="OUM87197.1"/>
    <property type="molecule type" value="Genomic_DNA"/>
</dbReference>
<dbReference type="AlphaFoldDB" id="A0A1Y3PM17"/>
<keyword evidence="3 6" id="KW-0694">RNA-binding</keyword>
<dbReference type="GO" id="GO:1990904">
    <property type="term" value="C:ribonucleoprotein complex"/>
    <property type="evidence" value="ECO:0007669"/>
    <property type="project" value="UniProtKB-KW"/>
</dbReference>
<dbReference type="GO" id="GO:0003735">
    <property type="term" value="F:structural constituent of ribosome"/>
    <property type="evidence" value="ECO:0007669"/>
    <property type="project" value="InterPro"/>
</dbReference>
<sequence length="103" mass="11579">MYAIIETGGKQYKVSEGDVIYIEKLPQEEGERVTFDRVLLIKKDAGVVVGTPFVAGATVTGVVDRHGRGKKLVVFKYKPKKNYKRKLGHRQPYTKVTIEKING</sequence>
<evidence type="ECO:0000313" key="8">
    <source>
        <dbReference type="EMBL" id="OUM87197.1"/>
    </source>
</evidence>
<keyword evidence="4 6" id="KW-0689">Ribosomal protein</keyword>
<dbReference type="NCBIfam" id="TIGR00061">
    <property type="entry name" value="L21"/>
    <property type="match status" value="1"/>
</dbReference>
<dbReference type="HAMAP" id="MF_01363">
    <property type="entry name" value="Ribosomal_bL21"/>
    <property type="match status" value="1"/>
</dbReference>
<dbReference type="Pfam" id="PF00829">
    <property type="entry name" value="Ribosomal_L21p"/>
    <property type="match status" value="1"/>
</dbReference>
<evidence type="ECO:0000313" key="9">
    <source>
        <dbReference type="Proteomes" id="UP000196475"/>
    </source>
</evidence>
<accession>A0A1Y3PM17</accession>
<dbReference type="InterPro" id="IPR036164">
    <property type="entry name" value="bL21-like_sf"/>
</dbReference>
<evidence type="ECO:0000256" key="1">
    <source>
        <dbReference type="ARBA" id="ARBA00008563"/>
    </source>
</evidence>
<evidence type="ECO:0000256" key="2">
    <source>
        <dbReference type="ARBA" id="ARBA00022730"/>
    </source>
</evidence>
<reference evidence="9" key="1">
    <citation type="submission" date="2016-06" db="EMBL/GenBank/DDBJ databases">
        <authorList>
            <person name="Nascimento L."/>
            <person name="Pereira R.V."/>
            <person name="Martins L.F."/>
            <person name="Quaggio R.B."/>
            <person name="Silva A.M."/>
            <person name="Setubal J.C."/>
        </authorList>
    </citation>
    <scope>NUCLEOTIDE SEQUENCE [LARGE SCALE GENOMIC DNA]</scope>
</reference>
<dbReference type="GO" id="GO:0006412">
    <property type="term" value="P:translation"/>
    <property type="evidence" value="ECO:0007669"/>
    <property type="project" value="UniProtKB-UniRule"/>
</dbReference>
<comment type="similarity">
    <text evidence="1 6 7">Belongs to the bacterial ribosomal protein bL21 family.</text>
</comment>
<evidence type="ECO:0000256" key="7">
    <source>
        <dbReference type="RuleBase" id="RU000562"/>
    </source>
</evidence>
<dbReference type="InterPro" id="IPR001787">
    <property type="entry name" value="Ribosomal_bL21"/>
</dbReference>
<evidence type="ECO:0000256" key="5">
    <source>
        <dbReference type="ARBA" id="ARBA00023274"/>
    </source>
</evidence>
<keyword evidence="2 6" id="KW-0699">rRNA-binding</keyword>
<dbReference type="GO" id="GO:0005737">
    <property type="term" value="C:cytoplasm"/>
    <property type="evidence" value="ECO:0007669"/>
    <property type="project" value="UniProtKB-ARBA"/>
</dbReference>
<comment type="function">
    <text evidence="6 7">This protein binds to 23S rRNA in the presence of protein L20.</text>
</comment>
<evidence type="ECO:0000256" key="6">
    <source>
        <dbReference type="HAMAP-Rule" id="MF_01363"/>
    </source>
</evidence>
<gene>
    <name evidence="6" type="primary">rplU</name>
    <name evidence="8" type="ORF">BAA01_08990</name>
</gene>
<organism evidence="8 9">
    <name type="scientific">Bacillus thermozeamaize</name>
    <dbReference type="NCBI Taxonomy" id="230954"/>
    <lineage>
        <taxon>Bacteria</taxon>
        <taxon>Bacillati</taxon>
        <taxon>Bacillota</taxon>
        <taxon>Bacilli</taxon>
        <taxon>Bacillales</taxon>
        <taxon>Bacillaceae</taxon>
        <taxon>Bacillus</taxon>
    </lineage>
</organism>